<evidence type="ECO:0000313" key="1">
    <source>
        <dbReference type="Proteomes" id="UP000504606"/>
    </source>
</evidence>
<dbReference type="Proteomes" id="UP000504606">
    <property type="component" value="Unplaced"/>
</dbReference>
<dbReference type="RefSeq" id="XP_052123556.1">
    <property type="nucleotide sequence ID" value="XM_052267596.1"/>
</dbReference>
<dbReference type="KEGG" id="foc:127749452"/>
<organism evidence="1 2">
    <name type="scientific">Frankliniella occidentalis</name>
    <name type="common">Western flower thrips</name>
    <name type="synonym">Euthrips occidentalis</name>
    <dbReference type="NCBI Taxonomy" id="133901"/>
    <lineage>
        <taxon>Eukaryota</taxon>
        <taxon>Metazoa</taxon>
        <taxon>Ecdysozoa</taxon>
        <taxon>Arthropoda</taxon>
        <taxon>Hexapoda</taxon>
        <taxon>Insecta</taxon>
        <taxon>Pterygota</taxon>
        <taxon>Neoptera</taxon>
        <taxon>Paraneoptera</taxon>
        <taxon>Thysanoptera</taxon>
        <taxon>Terebrantia</taxon>
        <taxon>Thripoidea</taxon>
        <taxon>Thripidae</taxon>
        <taxon>Frankliniella</taxon>
    </lineage>
</organism>
<evidence type="ECO:0000313" key="2">
    <source>
        <dbReference type="RefSeq" id="XP_052123556.1"/>
    </source>
</evidence>
<protein>
    <submittedName>
        <fullName evidence="2">Uncharacterized protein LOC127749452</fullName>
    </submittedName>
</protein>
<sequence>MIYNGEDNFEKQYKIEIKNKPVSEVTAMETEIKRMETEESKASAAKKISTTPSPTMGNFLGRRSACVTQAEANSAIAAYIVQEMEPVSKVESAGLKNLVSVLTKGNSIPIYCPTRKGMNKMISDTYDEMMASVKKVLHEAPYVSTTADIWSKRNRSYMGLTAHTIQ</sequence>
<proteinExistence type="predicted"/>
<dbReference type="AlphaFoldDB" id="A0A9C6WW11"/>
<reference evidence="2" key="1">
    <citation type="submission" date="2025-08" db="UniProtKB">
        <authorList>
            <consortium name="RefSeq"/>
        </authorList>
    </citation>
    <scope>IDENTIFICATION</scope>
    <source>
        <tissue evidence="2">Whole organism</tissue>
    </source>
</reference>
<dbReference type="OrthoDB" id="8195018at2759"/>
<dbReference type="PANTHER" id="PTHR47501">
    <property type="entry name" value="TRANSPOSASE-RELATED"/>
    <property type="match status" value="1"/>
</dbReference>
<name>A0A9C6WW11_FRAOC</name>
<dbReference type="GeneID" id="127749452"/>
<gene>
    <name evidence="2" type="primary">LOC127749452</name>
</gene>
<keyword evidence="1" id="KW-1185">Reference proteome</keyword>
<accession>A0A9C6WW11</accession>